<dbReference type="Proteomes" id="UP001164250">
    <property type="component" value="Chromosome 6"/>
</dbReference>
<accession>A0ACC1B5E5</accession>
<protein>
    <submittedName>
        <fullName evidence="1">Uncharacterized protein</fullName>
    </submittedName>
</protein>
<sequence length="88" mass="9919">MSPSPLTAPTGVKLVKYVTELLSSKRVNSFDMIRDEEVNRLLTTVSAQCGSRTDMSKLFFSLANDILCRVAFGKRFMEVSGRSKRVIW</sequence>
<name>A0ACC1B5E5_9ROSI</name>
<gene>
    <name evidence="1" type="ORF">Patl1_16840</name>
</gene>
<organism evidence="1 2">
    <name type="scientific">Pistacia atlantica</name>
    <dbReference type="NCBI Taxonomy" id="434234"/>
    <lineage>
        <taxon>Eukaryota</taxon>
        <taxon>Viridiplantae</taxon>
        <taxon>Streptophyta</taxon>
        <taxon>Embryophyta</taxon>
        <taxon>Tracheophyta</taxon>
        <taxon>Spermatophyta</taxon>
        <taxon>Magnoliopsida</taxon>
        <taxon>eudicotyledons</taxon>
        <taxon>Gunneridae</taxon>
        <taxon>Pentapetalae</taxon>
        <taxon>rosids</taxon>
        <taxon>malvids</taxon>
        <taxon>Sapindales</taxon>
        <taxon>Anacardiaceae</taxon>
        <taxon>Pistacia</taxon>
    </lineage>
</organism>
<evidence type="ECO:0000313" key="1">
    <source>
        <dbReference type="EMBL" id="KAJ0094111.1"/>
    </source>
</evidence>
<comment type="caution">
    <text evidence="1">The sequence shown here is derived from an EMBL/GenBank/DDBJ whole genome shotgun (WGS) entry which is preliminary data.</text>
</comment>
<proteinExistence type="predicted"/>
<keyword evidence="2" id="KW-1185">Reference proteome</keyword>
<reference evidence="2" key="1">
    <citation type="journal article" date="2023" name="G3 (Bethesda)">
        <title>Genome assembly and association tests identify interacting loci associated with vigor, precocity, and sex in interspecific pistachio rootstocks.</title>
        <authorList>
            <person name="Palmer W."/>
            <person name="Jacygrad E."/>
            <person name="Sagayaradj S."/>
            <person name="Cavanaugh K."/>
            <person name="Han R."/>
            <person name="Bertier L."/>
            <person name="Beede B."/>
            <person name="Kafkas S."/>
            <person name="Golino D."/>
            <person name="Preece J."/>
            <person name="Michelmore R."/>
        </authorList>
    </citation>
    <scope>NUCLEOTIDE SEQUENCE [LARGE SCALE GENOMIC DNA]</scope>
</reference>
<evidence type="ECO:0000313" key="2">
    <source>
        <dbReference type="Proteomes" id="UP001164250"/>
    </source>
</evidence>
<dbReference type="EMBL" id="CM047902">
    <property type="protein sequence ID" value="KAJ0094111.1"/>
    <property type="molecule type" value="Genomic_DNA"/>
</dbReference>